<evidence type="ECO:0000313" key="13">
    <source>
        <dbReference type="Proteomes" id="UP000677054"/>
    </source>
</evidence>
<dbReference type="Proteomes" id="UP000677054">
    <property type="component" value="Unassembled WGS sequence"/>
</dbReference>
<dbReference type="InterPro" id="IPR050125">
    <property type="entry name" value="GPCR_opsins"/>
</dbReference>
<dbReference type="GO" id="GO:0004930">
    <property type="term" value="F:G protein-coupled receptor activity"/>
    <property type="evidence" value="ECO:0007669"/>
    <property type="project" value="UniProtKB-KW"/>
</dbReference>
<comment type="subcellular location">
    <subcellularLocation>
        <location evidence="1">Membrane</location>
        <topology evidence="1">Multi-pass membrane protein</topology>
    </subcellularLocation>
</comment>
<dbReference type="InterPro" id="IPR000276">
    <property type="entry name" value="GPCR_Rhodpsn"/>
</dbReference>
<organism evidence="12">
    <name type="scientific">Darwinula stevensoni</name>
    <dbReference type="NCBI Taxonomy" id="69355"/>
    <lineage>
        <taxon>Eukaryota</taxon>
        <taxon>Metazoa</taxon>
        <taxon>Ecdysozoa</taxon>
        <taxon>Arthropoda</taxon>
        <taxon>Crustacea</taxon>
        <taxon>Oligostraca</taxon>
        <taxon>Ostracoda</taxon>
        <taxon>Podocopa</taxon>
        <taxon>Podocopida</taxon>
        <taxon>Darwinulocopina</taxon>
        <taxon>Darwinuloidea</taxon>
        <taxon>Darwinulidae</taxon>
        <taxon>Darwinula</taxon>
    </lineage>
</organism>
<evidence type="ECO:0000256" key="2">
    <source>
        <dbReference type="ARBA" id="ARBA00010663"/>
    </source>
</evidence>
<dbReference type="EMBL" id="CAJPEV010004075">
    <property type="protein sequence ID" value="CAG0901116.1"/>
    <property type="molecule type" value="Genomic_DNA"/>
</dbReference>
<evidence type="ECO:0000256" key="3">
    <source>
        <dbReference type="ARBA" id="ARBA00022692"/>
    </source>
</evidence>
<dbReference type="InterPro" id="IPR017452">
    <property type="entry name" value="GPCR_Rhodpsn_7TM"/>
</dbReference>
<evidence type="ECO:0000256" key="10">
    <source>
        <dbReference type="SAM" id="Phobius"/>
    </source>
</evidence>
<dbReference type="GO" id="GO:0016020">
    <property type="term" value="C:membrane"/>
    <property type="evidence" value="ECO:0007669"/>
    <property type="project" value="UniProtKB-SubCell"/>
</dbReference>
<dbReference type="EMBL" id="LR903592">
    <property type="protein sequence ID" value="CAD7252061.1"/>
    <property type="molecule type" value="Genomic_DNA"/>
</dbReference>
<dbReference type="SUPFAM" id="SSF81321">
    <property type="entry name" value="Family A G protein-coupled receptor-like"/>
    <property type="match status" value="1"/>
</dbReference>
<dbReference type="Gene3D" id="1.20.1070.10">
    <property type="entry name" value="Rhodopsin 7-helix transmembrane proteins"/>
    <property type="match status" value="1"/>
</dbReference>
<feature type="domain" description="G-protein coupled receptors family 1 profile" evidence="11">
    <location>
        <begin position="1"/>
        <end position="95"/>
    </location>
</feature>
<evidence type="ECO:0000256" key="8">
    <source>
        <dbReference type="ARBA" id="ARBA00023224"/>
    </source>
</evidence>
<dbReference type="PROSITE" id="PS50262">
    <property type="entry name" value="G_PROTEIN_RECEP_F1_2"/>
    <property type="match status" value="1"/>
</dbReference>
<dbReference type="OrthoDB" id="5564849at2759"/>
<keyword evidence="4 10" id="KW-1133">Transmembrane helix</keyword>
<evidence type="ECO:0000256" key="4">
    <source>
        <dbReference type="ARBA" id="ARBA00022989"/>
    </source>
</evidence>
<feature type="transmembrane region" description="Helical" evidence="10">
    <location>
        <begin position="56"/>
        <end position="89"/>
    </location>
</feature>
<keyword evidence="6 10" id="KW-0472">Membrane</keyword>
<dbReference type="GO" id="GO:0007601">
    <property type="term" value="P:visual perception"/>
    <property type="evidence" value="ECO:0007669"/>
    <property type="project" value="UniProtKB-KW"/>
</dbReference>
<keyword evidence="7" id="KW-0675">Receptor</keyword>
<keyword evidence="8" id="KW-0807">Transducer</keyword>
<evidence type="ECO:0000256" key="5">
    <source>
        <dbReference type="ARBA" id="ARBA00023040"/>
    </source>
</evidence>
<evidence type="ECO:0000313" key="12">
    <source>
        <dbReference type="EMBL" id="CAD7252061.1"/>
    </source>
</evidence>
<evidence type="ECO:0000256" key="7">
    <source>
        <dbReference type="ARBA" id="ARBA00023170"/>
    </source>
</evidence>
<reference evidence="12" key="1">
    <citation type="submission" date="2020-11" db="EMBL/GenBank/DDBJ databases">
        <authorList>
            <person name="Tran Van P."/>
        </authorList>
    </citation>
    <scope>NUCLEOTIDE SEQUENCE</scope>
</reference>
<evidence type="ECO:0000256" key="1">
    <source>
        <dbReference type="ARBA" id="ARBA00004141"/>
    </source>
</evidence>
<keyword evidence="5" id="KW-0297">G-protein coupled receptor</keyword>
<sequence length="248" mass="28140">MKKKFAGRATHGIIASVWAFSAFWTLPPLFGLWSRYGPEPFHTSCSVDWHDGSLSAIIYIVCLLLGRAACITFCYLLPIVLVVTLYTILLRHVMRYHPTVIGSGGMSVGEESVGSCGDCLHLKPMERHLLKSKIWGKTSKMRRKLELVLAFYEESIQNQRRLVPLSGTMQREDVDRKVTEMRFPVERSGGCEEVEGMRRELLWIVVLRGRRGSPAAAASLAILDVFRLNLLNRLVEASEWTHKEHQTK</sequence>
<comment type="similarity">
    <text evidence="2">Belongs to the G-protein coupled receptor 1 family.</text>
</comment>
<accession>A0A7R9ADX4</accession>
<keyword evidence="3 10" id="KW-0812">Transmembrane</keyword>
<feature type="transmembrane region" description="Helical" evidence="10">
    <location>
        <begin position="12"/>
        <end position="36"/>
    </location>
</feature>
<evidence type="ECO:0000256" key="9">
    <source>
        <dbReference type="ARBA" id="ARBA00023305"/>
    </source>
</evidence>
<dbReference type="AlphaFoldDB" id="A0A7R9ADX4"/>
<evidence type="ECO:0000259" key="11">
    <source>
        <dbReference type="PROSITE" id="PS50262"/>
    </source>
</evidence>
<dbReference type="Pfam" id="PF00001">
    <property type="entry name" value="7tm_1"/>
    <property type="match status" value="1"/>
</dbReference>
<protein>
    <recommendedName>
        <fullName evidence="11">G-protein coupled receptors family 1 profile domain-containing protein</fullName>
    </recommendedName>
</protein>
<keyword evidence="9" id="KW-0716">Sensory transduction</keyword>
<keyword evidence="9" id="KW-0844">Vision</keyword>
<name>A0A7R9ADX4_9CRUS</name>
<evidence type="ECO:0000256" key="6">
    <source>
        <dbReference type="ARBA" id="ARBA00023136"/>
    </source>
</evidence>
<gene>
    <name evidence="12" type="ORF">DSTB1V02_LOCUS11822</name>
</gene>
<proteinExistence type="inferred from homology"/>
<dbReference type="PANTHER" id="PTHR24240">
    <property type="entry name" value="OPSIN"/>
    <property type="match status" value="1"/>
</dbReference>
<keyword evidence="13" id="KW-1185">Reference proteome</keyword>